<name>A0A6G0XBD4_9STRA</name>
<accession>A0A6G0XBD4</accession>
<evidence type="ECO:0000313" key="2">
    <source>
        <dbReference type="EMBL" id="KAF0737400.1"/>
    </source>
</evidence>
<protein>
    <recommendedName>
        <fullName evidence="1">MULE transposase domain-containing protein</fullName>
    </recommendedName>
</protein>
<dbReference type="VEuPathDB" id="FungiDB:AeMF1_007546"/>
<organism evidence="2 3">
    <name type="scientific">Aphanomyces euteiches</name>
    <dbReference type="NCBI Taxonomy" id="100861"/>
    <lineage>
        <taxon>Eukaryota</taxon>
        <taxon>Sar</taxon>
        <taxon>Stramenopiles</taxon>
        <taxon>Oomycota</taxon>
        <taxon>Saprolegniomycetes</taxon>
        <taxon>Saprolegniales</taxon>
        <taxon>Verrucalvaceae</taxon>
        <taxon>Aphanomyces</taxon>
    </lineage>
</organism>
<dbReference type="Proteomes" id="UP000481153">
    <property type="component" value="Unassembled WGS sequence"/>
</dbReference>
<dbReference type="AlphaFoldDB" id="A0A6G0XBD4"/>
<comment type="caution">
    <text evidence="2">The sequence shown here is derived from an EMBL/GenBank/DDBJ whole genome shotgun (WGS) entry which is preliminary data.</text>
</comment>
<evidence type="ECO:0000259" key="1">
    <source>
        <dbReference type="Pfam" id="PF10551"/>
    </source>
</evidence>
<dbReference type="InterPro" id="IPR018289">
    <property type="entry name" value="MULE_transposase_dom"/>
</dbReference>
<dbReference type="EMBL" id="VJMJ01000084">
    <property type="protein sequence ID" value="KAF0737400.1"/>
    <property type="molecule type" value="Genomic_DNA"/>
</dbReference>
<dbReference type="PANTHER" id="PTHR31973:SF187">
    <property type="entry name" value="MUTATOR TRANSPOSASE MUDRA PROTEIN"/>
    <property type="match status" value="1"/>
</dbReference>
<keyword evidence="3" id="KW-1185">Reference proteome</keyword>
<dbReference type="Pfam" id="PF10551">
    <property type="entry name" value="MULE"/>
    <property type="match status" value="1"/>
</dbReference>
<gene>
    <name evidence="2" type="ORF">Ae201684_006565</name>
</gene>
<proteinExistence type="predicted"/>
<feature type="domain" description="MULE transposase" evidence="1">
    <location>
        <begin position="222"/>
        <end position="325"/>
    </location>
</feature>
<sequence>MVADMPWTVTQEYLDASVRLQMTKCPDGICDYVTLEVINDHTEHNFCTLRGMRRCLDELAMGHGFSVKQARSQSKARKWVCTREGCPFLLIASVRQDASVRISSMQLAHNHPLHYENVQRRHNGVAHNKIVRSVLESEAAEKDARKLTTNDIKDSGRVKQAIVNATYGEVDESFEKLEAYFDVIRQHNPGTFTVDETDGGQFRRSVIVPAFCKHAVKHCQPVLALDGAHLNDMMHSNGVLLVASMKDPNNHIVVIGLGIARQEDGPNWSWFLKSLKTTGVLDSEDLVIISDRQFGGLQWLGLIKACNDVVPNIPHRFCLRHVIANIRSTKGLSLSSSEEALVFRMANADSSGTFDRLAETLACTNPGAFNYLTANTLPRTSWVTYAVSMPTYGNVTSNLSESANHWLGKDLRSSDVVQLHFQYLLHLLRNIMERRDKSRNWPDGNFTPIYNSKFSKMTLGATSIELAPIEPRVEFLALYHNESAIRSHLWRRVHLGE</sequence>
<dbReference type="PANTHER" id="PTHR31973">
    <property type="entry name" value="POLYPROTEIN, PUTATIVE-RELATED"/>
    <property type="match status" value="1"/>
</dbReference>
<reference evidence="2 3" key="1">
    <citation type="submission" date="2019-07" db="EMBL/GenBank/DDBJ databases">
        <title>Genomics analysis of Aphanomyces spp. identifies a new class of oomycete effector associated with host adaptation.</title>
        <authorList>
            <person name="Gaulin E."/>
        </authorList>
    </citation>
    <scope>NUCLEOTIDE SEQUENCE [LARGE SCALE GENOMIC DNA]</scope>
    <source>
        <strain evidence="2 3">ATCC 201684</strain>
    </source>
</reference>
<evidence type="ECO:0000313" key="3">
    <source>
        <dbReference type="Proteomes" id="UP000481153"/>
    </source>
</evidence>